<accession>A0ABR4GNC3</accession>
<protein>
    <submittedName>
        <fullName evidence="1">Uncharacterized protein</fullName>
    </submittedName>
</protein>
<dbReference type="EMBL" id="JBFTWV010000003">
    <property type="protein sequence ID" value="KAL2800573.1"/>
    <property type="molecule type" value="Genomic_DNA"/>
</dbReference>
<sequence>MPILTPIQDTCTKLREAYKSLMLETTKRRDDSLCKVWKRRVDLGICFLEDFCEGFGVYREGAGSFDARAAKGIPQDFDILLDRLAKIHESVKACQNLISEYCAQRENLDIRALEKVTLISRQFRATQKLYVGICPIEYSVHNNLARRYTAFLDQMDDDFLATLDMMPENRGVGGRVHSLWPFGKSSNSL</sequence>
<evidence type="ECO:0000313" key="2">
    <source>
        <dbReference type="Proteomes" id="UP001610563"/>
    </source>
</evidence>
<keyword evidence="2" id="KW-1185">Reference proteome</keyword>
<comment type="caution">
    <text evidence="1">The sequence shown here is derived from an EMBL/GenBank/DDBJ whole genome shotgun (WGS) entry which is preliminary data.</text>
</comment>
<organism evidence="1 2">
    <name type="scientific">Aspergillus keveii</name>
    <dbReference type="NCBI Taxonomy" id="714993"/>
    <lineage>
        <taxon>Eukaryota</taxon>
        <taxon>Fungi</taxon>
        <taxon>Dikarya</taxon>
        <taxon>Ascomycota</taxon>
        <taxon>Pezizomycotina</taxon>
        <taxon>Eurotiomycetes</taxon>
        <taxon>Eurotiomycetidae</taxon>
        <taxon>Eurotiales</taxon>
        <taxon>Aspergillaceae</taxon>
        <taxon>Aspergillus</taxon>
        <taxon>Aspergillus subgen. Nidulantes</taxon>
    </lineage>
</organism>
<name>A0ABR4GNC3_9EURO</name>
<reference evidence="1 2" key="1">
    <citation type="submission" date="2024-07" db="EMBL/GenBank/DDBJ databases">
        <title>Section-level genome sequencing and comparative genomics of Aspergillus sections Usti and Cavernicolus.</title>
        <authorList>
            <consortium name="Lawrence Berkeley National Laboratory"/>
            <person name="Nybo J.L."/>
            <person name="Vesth T.C."/>
            <person name="Theobald S."/>
            <person name="Frisvad J.C."/>
            <person name="Larsen T.O."/>
            <person name="Kjaerboelling I."/>
            <person name="Rothschild-Mancinelli K."/>
            <person name="Lyhne E.K."/>
            <person name="Kogle M.E."/>
            <person name="Barry K."/>
            <person name="Clum A."/>
            <person name="Na H."/>
            <person name="Ledsgaard L."/>
            <person name="Lin J."/>
            <person name="Lipzen A."/>
            <person name="Kuo A."/>
            <person name="Riley R."/>
            <person name="Mondo S."/>
            <person name="Labutti K."/>
            <person name="Haridas S."/>
            <person name="Pangalinan J."/>
            <person name="Salamov A.A."/>
            <person name="Simmons B.A."/>
            <person name="Magnuson J.K."/>
            <person name="Chen J."/>
            <person name="Drula E."/>
            <person name="Henrissat B."/>
            <person name="Wiebenga A."/>
            <person name="Lubbers R.J."/>
            <person name="Gomes A.C."/>
            <person name="Makela M.R."/>
            <person name="Stajich J."/>
            <person name="Grigoriev I.V."/>
            <person name="Mortensen U.H."/>
            <person name="De Vries R.P."/>
            <person name="Baker S.E."/>
            <person name="Andersen M.R."/>
        </authorList>
    </citation>
    <scope>NUCLEOTIDE SEQUENCE [LARGE SCALE GENOMIC DNA]</scope>
    <source>
        <strain evidence="1 2">CBS 209.92</strain>
    </source>
</reference>
<gene>
    <name evidence="1" type="ORF">BJX66DRAFT_332138</name>
</gene>
<dbReference type="Proteomes" id="UP001610563">
    <property type="component" value="Unassembled WGS sequence"/>
</dbReference>
<evidence type="ECO:0000313" key="1">
    <source>
        <dbReference type="EMBL" id="KAL2800573.1"/>
    </source>
</evidence>
<proteinExistence type="predicted"/>